<keyword evidence="1" id="KW-0614">Plasmid</keyword>
<dbReference type="PROSITE" id="PS51257">
    <property type="entry name" value="PROKAR_LIPOPROTEIN"/>
    <property type="match status" value="1"/>
</dbReference>
<proteinExistence type="predicted"/>
<geneLocation type="plasmid" evidence="1 2">
    <name>pSLV18-111K</name>
</geneLocation>
<reference evidence="1 2" key="1">
    <citation type="submission" date="2021-01" db="EMBL/GenBank/DDBJ databases">
        <title>Characterization of a novel blaVMB-2- harboring plasmid in Vibrio diabolicus.</title>
        <authorList>
            <person name="Liu M."/>
        </authorList>
    </citation>
    <scope>NUCLEOTIDE SEQUENCE [LARGE SCALE GENOMIC DNA]</scope>
    <source>
        <strain evidence="1 2">SLV18</strain>
        <plasmid evidence="1 2">pSLV18-111K</plasmid>
    </source>
</reference>
<gene>
    <name evidence="1" type="ORF">JOS67_15735</name>
</gene>
<dbReference type="EMBL" id="CP069196">
    <property type="protein sequence ID" value="QRG84311.1"/>
    <property type="molecule type" value="Genomic_DNA"/>
</dbReference>
<evidence type="ECO:0008006" key="3">
    <source>
        <dbReference type="Google" id="ProtNLM"/>
    </source>
</evidence>
<accession>A0AA92LV51</accession>
<name>A0AA92LV51_9VIBR</name>
<dbReference type="AlphaFoldDB" id="A0AA92LV51"/>
<evidence type="ECO:0000313" key="2">
    <source>
        <dbReference type="Proteomes" id="UP000596337"/>
    </source>
</evidence>
<dbReference type="Proteomes" id="UP000596337">
    <property type="component" value="Plasmid pSLV18-111K"/>
</dbReference>
<organism evidence="1 2">
    <name type="scientific">Vibrio diabolicus</name>
    <dbReference type="NCBI Taxonomy" id="50719"/>
    <lineage>
        <taxon>Bacteria</taxon>
        <taxon>Pseudomonadati</taxon>
        <taxon>Pseudomonadota</taxon>
        <taxon>Gammaproteobacteria</taxon>
        <taxon>Vibrionales</taxon>
        <taxon>Vibrionaceae</taxon>
        <taxon>Vibrio</taxon>
        <taxon>Vibrio diabolicus subgroup</taxon>
    </lineage>
</organism>
<protein>
    <recommendedName>
        <fullName evidence="3">Lipoprotein</fullName>
    </recommendedName>
</protein>
<sequence>MKKILLMASTLSVIAGCANQTELSEPTVENPSYQYPGISKILSIDYFEVDKGTSVALTEYLDNQDRFCFQWVSSAKKVNGETKNEHSIEANISVHCGGYEIRQVDNKGGDYVSTDIRAVNKYKNREGLFVQNLEM</sequence>
<evidence type="ECO:0000313" key="1">
    <source>
        <dbReference type="EMBL" id="QRG84311.1"/>
    </source>
</evidence>
<dbReference type="RefSeq" id="WP_025767067.1">
    <property type="nucleotide sequence ID" value="NZ_CP069196.1"/>
</dbReference>